<dbReference type="RefSeq" id="WP_045778534.1">
    <property type="nucleotide sequence ID" value="NZ_LAJX01000049.1"/>
</dbReference>
<proteinExistence type="predicted"/>
<dbReference type="Proteomes" id="UP000033684">
    <property type="component" value="Unassembled WGS sequence"/>
</dbReference>
<dbReference type="OrthoDB" id="8549727at2"/>
<sequence length="74" mass="8152">MPLSAKIILHQALELPSNDRAVLVDGLIASLHKPNSAIDMAWLNETEQRLFAYHAGELEAIDAEQVFAELGKKV</sequence>
<reference evidence="2" key="1">
    <citation type="submission" date="2015-03" db="EMBL/GenBank/DDBJ databases">
        <title>Draft genome sequence of a novel methanotroph (Sn10-6) isolated from flooded ricefield rhizosphere in India.</title>
        <authorList>
            <person name="Pandit P.S."/>
            <person name="Pore S.D."/>
            <person name="Arora P."/>
            <person name="Kapse N.G."/>
            <person name="Dhakephalkar P.K."/>
            <person name="Rahalkar M.C."/>
        </authorList>
    </citation>
    <scope>NUCLEOTIDE SEQUENCE [LARGE SCALE GENOMIC DNA]</scope>
    <source>
        <strain evidence="2">Sn10-6</strain>
    </source>
</reference>
<organism evidence="1 2">
    <name type="scientific">Methylocucumis oryzae</name>
    <dbReference type="NCBI Taxonomy" id="1632867"/>
    <lineage>
        <taxon>Bacteria</taxon>
        <taxon>Pseudomonadati</taxon>
        <taxon>Pseudomonadota</taxon>
        <taxon>Gammaproteobacteria</taxon>
        <taxon>Methylococcales</taxon>
        <taxon>Methylococcaceae</taxon>
        <taxon>Methylocucumis</taxon>
    </lineage>
</organism>
<accession>A0A0F3IKN8</accession>
<name>A0A0F3IKN8_9GAMM</name>
<gene>
    <name evidence="1" type="ORF">VZ94_05960</name>
</gene>
<protein>
    <recommendedName>
        <fullName evidence="3">Addiction module protein</fullName>
    </recommendedName>
</protein>
<comment type="caution">
    <text evidence="1">The sequence shown here is derived from an EMBL/GenBank/DDBJ whole genome shotgun (WGS) entry which is preliminary data.</text>
</comment>
<keyword evidence="2" id="KW-1185">Reference proteome</keyword>
<evidence type="ECO:0000313" key="2">
    <source>
        <dbReference type="Proteomes" id="UP000033684"/>
    </source>
</evidence>
<reference evidence="1 2" key="2">
    <citation type="journal article" date="2016" name="Microb. Ecol.">
        <title>Genome Characteristics of a Novel Type I Methanotroph (Sn10-6) Isolated from a Flooded Indian Rice Field.</title>
        <authorList>
            <person name="Rahalkar M.C."/>
            <person name="Pandit P.S."/>
            <person name="Dhakephalkar P.K."/>
            <person name="Pore S."/>
            <person name="Arora P."/>
            <person name="Kapse N."/>
        </authorList>
    </citation>
    <scope>NUCLEOTIDE SEQUENCE [LARGE SCALE GENOMIC DNA]</scope>
    <source>
        <strain evidence="1 2">Sn10-6</strain>
    </source>
</reference>
<dbReference type="EMBL" id="LAJX01000049">
    <property type="protein sequence ID" value="KJV07281.1"/>
    <property type="molecule type" value="Genomic_DNA"/>
</dbReference>
<evidence type="ECO:0008006" key="3">
    <source>
        <dbReference type="Google" id="ProtNLM"/>
    </source>
</evidence>
<evidence type="ECO:0000313" key="1">
    <source>
        <dbReference type="EMBL" id="KJV07281.1"/>
    </source>
</evidence>
<dbReference type="InterPro" id="IPR013406">
    <property type="entry name" value="CHP02574_addiction_mod"/>
</dbReference>
<dbReference type="Pfam" id="PF09720">
    <property type="entry name" value="Unstab_antitox"/>
    <property type="match status" value="1"/>
</dbReference>
<dbReference type="AlphaFoldDB" id="A0A0F3IKN8"/>